<evidence type="ECO:0000313" key="2">
    <source>
        <dbReference type="Proteomes" id="UP001321481"/>
    </source>
</evidence>
<dbReference type="EMBL" id="JASJND010000004">
    <property type="protein sequence ID" value="MDJ1114190.1"/>
    <property type="molecule type" value="Genomic_DNA"/>
</dbReference>
<name>A0ABT6ZDF3_9MICO</name>
<protein>
    <submittedName>
        <fullName evidence="1">Uncharacterized protein</fullName>
    </submittedName>
</protein>
<gene>
    <name evidence="1" type="ORF">QNI14_06970</name>
</gene>
<proteinExistence type="predicted"/>
<dbReference type="Proteomes" id="UP001321481">
    <property type="component" value="Unassembled WGS sequence"/>
</dbReference>
<keyword evidence="2" id="KW-1185">Reference proteome</keyword>
<evidence type="ECO:0000313" key="1">
    <source>
        <dbReference type="EMBL" id="MDJ1114190.1"/>
    </source>
</evidence>
<sequence>MPFRSKETLEAWVAEFHDARGAGDLIKVVVQDGSDGGDTGLVVVPLLNATVSVFMEPTEIGAPGWRITIEPQPDTTILNSHQLQGMAAELSVAAELCAYLEARSVGHEEISSEA</sequence>
<reference evidence="1 2" key="1">
    <citation type="submission" date="2023-05" db="EMBL/GenBank/DDBJ databases">
        <title>Microbacterium dauci sp.nov., Isolated from Carrot Rhizosphere Soil.</title>
        <authorList>
            <person name="Xiao Z."/>
            <person name="Zheng J."/>
        </authorList>
    </citation>
    <scope>NUCLEOTIDE SEQUENCE [LARGE SCALE GENOMIC DNA]</scope>
    <source>
        <strain evidence="1 2">LX3-4</strain>
    </source>
</reference>
<comment type="caution">
    <text evidence="1">The sequence shown here is derived from an EMBL/GenBank/DDBJ whole genome shotgun (WGS) entry which is preliminary data.</text>
</comment>
<accession>A0ABT6ZDF3</accession>
<organism evidence="1 2">
    <name type="scientific">Microbacterium dauci</name>
    <dbReference type="NCBI Taxonomy" id="3048008"/>
    <lineage>
        <taxon>Bacteria</taxon>
        <taxon>Bacillati</taxon>
        <taxon>Actinomycetota</taxon>
        <taxon>Actinomycetes</taxon>
        <taxon>Micrococcales</taxon>
        <taxon>Microbacteriaceae</taxon>
        <taxon>Microbacterium</taxon>
    </lineage>
</organism>
<dbReference type="RefSeq" id="WP_283715776.1">
    <property type="nucleotide sequence ID" value="NZ_JASJND010000004.1"/>
</dbReference>